<comment type="caution">
    <text evidence="1">The sequence shown here is derived from an EMBL/GenBank/DDBJ whole genome shotgun (WGS) entry which is preliminary data.</text>
</comment>
<dbReference type="InterPro" id="IPR026002">
    <property type="entry name" value="ATC_hydrolase-like"/>
</dbReference>
<gene>
    <name evidence="1" type="ORF">DLM75_23130</name>
</gene>
<accession>A0A396YTT9</accession>
<dbReference type="GO" id="GO:0016787">
    <property type="term" value="F:hydrolase activity"/>
    <property type="evidence" value="ECO:0007669"/>
    <property type="project" value="UniProtKB-KW"/>
</dbReference>
<dbReference type="RefSeq" id="WP_118970882.1">
    <property type="nucleotide sequence ID" value="NZ_QHCT01000014.1"/>
</dbReference>
<protein>
    <submittedName>
        <fullName evidence="1">L-2-amino-thiazoline-4-carboxylic acid hydrolase</fullName>
    </submittedName>
</protein>
<dbReference type="Pfam" id="PF14196">
    <property type="entry name" value="ATC_hydrolase"/>
    <property type="match status" value="1"/>
</dbReference>
<sequence length="229" mass="27256">MFKFKRIVSKNFWYELLQNITIWKTIQKTSKFSSIEIKKIREEYNRLRKTNRVFIRDIQSEYHVSWCSIILSIYKACLEKGMKNADAIGLTEEIIFSNMNAEGISKFIETALDKSKDPFNFIVTASKQQETNFFGNTFRFSRIKDGFDSYHVHVNECMYNEFFKENAYPELMTIVCKWDMISWSRGIKQEKHKIFFERPVTLGLNGEDCKFKFERILLDKIDTSKNKTS</sequence>
<name>A0A396YTT9_9LEPT</name>
<evidence type="ECO:0000313" key="1">
    <source>
        <dbReference type="EMBL" id="RHX84290.1"/>
    </source>
</evidence>
<dbReference type="OrthoDB" id="1495276at2"/>
<evidence type="ECO:0000313" key="2">
    <source>
        <dbReference type="Proteomes" id="UP000265798"/>
    </source>
</evidence>
<dbReference type="AlphaFoldDB" id="A0A396YTT9"/>
<dbReference type="Proteomes" id="UP000265798">
    <property type="component" value="Unassembled WGS sequence"/>
</dbReference>
<organism evidence="1 2">
    <name type="scientific">Leptospira stimsonii</name>
    <dbReference type="NCBI Taxonomy" id="2202203"/>
    <lineage>
        <taxon>Bacteria</taxon>
        <taxon>Pseudomonadati</taxon>
        <taxon>Spirochaetota</taxon>
        <taxon>Spirochaetia</taxon>
        <taxon>Leptospirales</taxon>
        <taxon>Leptospiraceae</taxon>
        <taxon>Leptospira</taxon>
    </lineage>
</organism>
<proteinExistence type="predicted"/>
<keyword evidence="1" id="KW-0378">Hydrolase</keyword>
<dbReference type="EMBL" id="QHCT01000014">
    <property type="protein sequence ID" value="RHX84290.1"/>
    <property type="molecule type" value="Genomic_DNA"/>
</dbReference>
<reference evidence="2" key="1">
    <citation type="submission" date="2018-05" db="EMBL/GenBank/DDBJ databases">
        <title>Leptospira yasudae sp. nov. and Leptospira stimsonii sp. nov., two pathogenic species of the genus Leptospira isolated from environmental sources.</title>
        <authorList>
            <person name="Casanovas-Massana A."/>
            <person name="Hamond C."/>
            <person name="Santos L.A."/>
            <person name="Hacker K.P."/>
            <person name="Balassiano I."/>
            <person name="Medeiros M.A."/>
            <person name="Reis M.G."/>
            <person name="Ko A.I."/>
            <person name="Wunder E.A."/>
        </authorList>
    </citation>
    <scope>NUCLEOTIDE SEQUENCE [LARGE SCALE GENOMIC DNA]</scope>
    <source>
        <strain evidence="2">Yale</strain>
    </source>
</reference>